<accession>A0A1F4ZXC9</accession>
<evidence type="ECO:0000313" key="1">
    <source>
        <dbReference type="EMBL" id="OGD11032.1"/>
    </source>
</evidence>
<name>A0A1F4ZXC9_9BACT</name>
<dbReference type="EMBL" id="MEXV01000060">
    <property type="protein sequence ID" value="OGD11032.1"/>
    <property type="molecule type" value="Genomic_DNA"/>
</dbReference>
<comment type="caution">
    <text evidence="1">The sequence shown here is derived from an EMBL/GenBank/DDBJ whole genome shotgun (WGS) entry which is preliminary data.</text>
</comment>
<sequence length="77" mass="8320">MSLAIIKYWLSTPPPGAYQSVEITRIVIACTFGQGGQVLMDKSCTRTIRFAKNGPVLSVPGGTNTPQPVNCPHFENL</sequence>
<dbReference type="AlphaFoldDB" id="A0A1F4ZXC9"/>
<protein>
    <submittedName>
        <fullName evidence="1">Uncharacterized protein</fullName>
    </submittedName>
</protein>
<evidence type="ECO:0000313" key="2">
    <source>
        <dbReference type="Proteomes" id="UP000178579"/>
    </source>
</evidence>
<reference evidence="1 2" key="1">
    <citation type="journal article" date="2016" name="Nat. Commun.">
        <title>Thousands of microbial genomes shed light on interconnected biogeochemical processes in an aquifer system.</title>
        <authorList>
            <person name="Anantharaman K."/>
            <person name="Brown C.T."/>
            <person name="Hug L.A."/>
            <person name="Sharon I."/>
            <person name="Castelle C.J."/>
            <person name="Probst A.J."/>
            <person name="Thomas B.C."/>
            <person name="Singh A."/>
            <person name="Wilkins M.J."/>
            <person name="Karaoz U."/>
            <person name="Brodie E.L."/>
            <person name="Williams K.H."/>
            <person name="Hubbard S.S."/>
            <person name="Banfield J.F."/>
        </authorList>
    </citation>
    <scope>NUCLEOTIDE SEQUENCE [LARGE SCALE GENOMIC DNA]</scope>
</reference>
<gene>
    <name evidence="1" type="ORF">A2576_00310</name>
</gene>
<organism evidence="1 2">
    <name type="scientific">Candidatus Amesbacteria bacterium RIFOXYD1_FULL_47_9</name>
    <dbReference type="NCBI Taxonomy" id="1797267"/>
    <lineage>
        <taxon>Bacteria</taxon>
        <taxon>Candidatus Amesiibacteriota</taxon>
    </lineage>
</organism>
<dbReference type="Proteomes" id="UP000178579">
    <property type="component" value="Unassembled WGS sequence"/>
</dbReference>
<proteinExistence type="predicted"/>